<organism evidence="1 2">
    <name type="scientific">Parageobacillus caldoxylosilyticus NBRC 107762</name>
    <dbReference type="NCBI Taxonomy" id="1220594"/>
    <lineage>
        <taxon>Bacteria</taxon>
        <taxon>Bacillati</taxon>
        <taxon>Bacillota</taxon>
        <taxon>Bacilli</taxon>
        <taxon>Bacillales</taxon>
        <taxon>Anoxybacillaceae</taxon>
        <taxon>Saccharococcus</taxon>
    </lineage>
</organism>
<evidence type="ECO:0000313" key="1">
    <source>
        <dbReference type="EMBL" id="GAJ40219.1"/>
    </source>
</evidence>
<dbReference type="PROSITE" id="PS51257">
    <property type="entry name" value="PROKAR_LIPOPROTEIN"/>
    <property type="match status" value="1"/>
</dbReference>
<dbReference type="Proteomes" id="UP000023561">
    <property type="component" value="Unassembled WGS sequence"/>
</dbReference>
<dbReference type="AlphaFoldDB" id="A0A023DFY6"/>
<dbReference type="EMBL" id="BAWO01000033">
    <property type="protein sequence ID" value="GAJ40219.1"/>
    <property type="molecule type" value="Genomic_DNA"/>
</dbReference>
<name>A0A023DFY6_9BACL</name>
<sequence length="240" mass="27811">MRWIIRCIASCLIILSLSGCLYPKERLKQNQIPYEDQVAAVQSAVNQYRKATGGLLPIKTRDMKTPIYQKYPIDFNKLIPRYMQEPPGNAYESGGVFQYVIVDAEKNPTVKLLDLRLAERIRDLKLRLQMYQDNHRYPPFKKMIAPGVFTLDYKKLGYKEPPYAVSPFSGNNLPFVINGSGEIYIDYRIDLYNALKKEKHHYRPGDDIRDILVKHSLFVPAYSLPYTVDAKTNEPIFLTK</sequence>
<gene>
    <name evidence="1" type="ORF">GCA01S_033_00640</name>
</gene>
<dbReference type="OrthoDB" id="2449131at2"/>
<evidence type="ECO:0000313" key="2">
    <source>
        <dbReference type="Proteomes" id="UP000023561"/>
    </source>
</evidence>
<keyword evidence="2" id="KW-1185">Reference proteome</keyword>
<proteinExistence type="predicted"/>
<reference evidence="1 2" key="1">
    <citation type="submission" date="2014-04" db="EMBL/GenBank/DDBJ databases">
        <title>Whole genome shotgun sequence of Geobacillus caldoxylosilyticus NBRC 107762.</title>
        <authorList>
            <person name="Hosoyama A."/>
            <person name="Hosoyama Y."/>
            <person name="Katano-Makiyama Y."/>
            <person name="Tsuchikane K."/>
            <person name="Ohji S."/>
            <person name="Ichikawa N."/>
            <person name="Yamazoe A."/>
            <person name="Fujita N."/>
        </authorList>
    </citation>
    <scope>NUCLEOTIDE SEQUENCE [LARGE SCALE GENOMIC DNA]</scope>
    <source>
        <strain evidence="1 2">NBRC 107762</strain>
    </source>
</reference>
<protein>
    <submittedName>
        <fullName evidence="1">Uncharacterized protein</fullName>
    </submittedName>
</protein>
<comment type="caution">
    <text evidence="1">The sequence shown here is derived from an EMBL/GenBank/DDBJ whole genome shotgun (WGS) entry which is preliminary data.</text>
</comment>
<dbReference type="RefSeq" id="WP_042409799.1">
    <property type="nucleotide sequence ID" value="NZ_BAWO01000033.1"/>
</dbReference>
<accession>A0A023DFY6</accession>